<sequence>MLFLNSGSEYAETPCRHVNFSDIQEFYEITLLDDTKSIQQKTAETLQIASKWENSPPLTQNNESKYRYKEEDEVEVSGFKDIPELDGFPRNIVERAVQERFISSESPTPPRKVCRLLEHAIKPFFLDFVWENVFPFAVRGEKV</sequence>
<comment type="caution">
    <text evidence="1">The sequence shown here is derived from an EMBL/GenBank/DDBJ whole genome shotgun (WGS) entry which is preliminary data.</text>
</comment>
<organism evidence="1 2">
    <name type="scientific">Araneus ventricosus</name>
    <name type="common">Orbweaver spider</name>
    <name type="synonym">Epeira ventricosa</name>
    <dbReference type="NCBI Taxonomy" id="182803"/>
    <lineage>
        <taxon>Eukaryota</taxon>
        <taxon>Metazoa</taxon>
        <taxon>Ecdysozoa</taxon>
        <taxon>Arthropoda</taxon>
        <taxon>Chelicerata</taxon>
        <taxon>Arachnida</taxon>
        <taxon>Araneae</taxon>
        <taxon>Araneomorphae</taxon>
        <taxon>Entelegynae</taxon>
        <taxon>Araneoidea</taxon>
        <taxon>Araneidae</taxon>
        <taxon>Araneus</taxon>
    </lineage>
</organism>
<name>A0A4Y2ATT3_ARAVE</name>
<dbReference type="AlphaFoldDB" id="A0A4Y2ATT3"/>
<protein>
    <submittedName>
        <fullName evidence="1">Uncharacterized protein</fullName>
    </submittedName>
</protein>
<gene>
    <name evidence="1" type="ORF">AVEN_106424_1</name>
</gene>
<evidence type="ECO:0000313" key="1">
    <source>
        <dbReference type="EMBL" id="GBL82917.1"/>
    </source>
</evidence>
<accession>A0A4Y2ATT3</accession>
<keyword evidence="2" id="KW-1185">Reference proteome</keyword>
<proteinExistence type="predicted"/>
<dbReference type="OrthoDB" id="78824at2759"/>
<reference evidence="1 2" key="1">
    <citation type="journal article" date="2019" name="Sci. Rep.">
        <title>Orb-weaving spider Araneus ventricosus genome elucidates the spidroin gene catalogue.</title>
        <authorList>
            <person name="Kono N."/>
            <person name="Nakamura H."/>
            <person name="Ohtoshi R."/>
            <person name="Moran D.A.P."/>
            <person name="Shinohara A."/>
            <person name="Yoshida Y."/>
            <person name="Fujiwara M."/>
            <person name="Mori M."/>
            <person name="Tomita M."/>
            <person name="Arakawa K."/>
        </authorList>
    </citation>
    <scope>NUCLEOTIDE SEQUENCE [LARGE SCALE GENOMIC DNA]</scope>
</reference>
<evidence type="ECO:0000313" key="2">
    <source>
        <dbReference type="Proteomes" id="UP000499080"/>
    </source>
</evidence>
<dbReference type="EMBL" id="BGPR01000030">
    <property type="protein sequence ID" value="GBL82917.1"/>
    <property type="molecule type" value="Genomic_DNA"/>
</dbReference>
<dbReference type="Proteomes" id="UP000499080">
    <property type="component" value="Unassembled WGS sequence"/>
</dbReference>